<gene>
    <name evidence="1" type="ORF">ACFQ3F_11935</name>
</gene>
<name>A0ABW3W1Y5_9ACTN</name>
<proteinExistence type="predicted"/>
<dbReference type="RefSeq" id="WP_367918009.1">
    <property type="nucleotide sequence ID" value="NZ_BAABAC010000006.1"/>
</dbReference>
<organism evidence="1 2">
    <name type="scientific">Nocardioides ginsengisoli</name>
    <dbReference type="NCBI Taxonomy" id="363868"/>
    <lineage>
        <taxon>Bacteria</taxon>
        <taxon>Bacillati</taxon>
        <taxon>Actinomycetota</taxon>
        <taxon>Actinomycetes</taxon>
        <taxon>Propionibacteriales</taxon>
        <taxon>Nocardioidaceae</taxon>
        <taxon>Nocardioides</taxon>
    </lineage>
</organism>
<reference evidence="2" key="1">
    <citation type="journal article" date="2019" name="Int. J. Syst. Evol. Microbiol.">
        <title>The Global Catalogue of Microorganisms (GCM) 10K type strain sequencing project: providing services to taxonomists for standard genome sequencing and annotation.</title>
        <authorList>
            <consortium name="The Broad Institute Genomics Platform"/>
            <consortium name="The Broad Institute Genome Sequencing Center for Infectious Disease"/>
            <person name="Wu L."/>
            <person name="Ma J."/>
        </authorList>
    </citation>
    <scope>NUCLEOTIDE SEQUENCE [LARGE SCALE GENOMIC DNA]</scope>
    <source>
        <strain evidence="2">CCUG 52478</strain>
    </source>
</reference>
<evidence type="ECO:0000313" key="1">
    <source>
        <dbReference type="EMBL" id="MFD1248498.1"/>
    </source>
</evidence>
<accession>A0ABW3W1Y5</accession>
<keyword evidence="2" id="KW-1185">Reference proteome</keyword>
<evidence type="ECO:0000313" key="2">
    <source>
        <dbReference type="Proteomes" id="UP001597229"/>
    </source>
</evidence>
<sequence>MTVPDHIAARQEFREVTSAAQAHARTADRPEVLADARRATLASATTRLRPVTGALRVLQQYGGTVPEPLAAARDRVRDARLLAVETRVAPASALARTVIESEDMSAALKTVAKTRAADVARAEITADLHAAAVERALATFYKHSDEIADAILASPVLASAYADVVRLVGDVPASALAEPRADDLDLVARVFLLRRAATPFQTLRVALTTSALLPETDLPGAEHLLYADPADADPEAVRRALKGVRPGVPDVNVWTVSATSLPAGRPLAAQGVPAAILHSTPGVVFRRCLTVEDFEARARRALGGTVTPSGPSFVEDEAARAGLVL</sequence>
<dbReference type="Proteomes" id="UP001597229">
    <property type="component" value="Unassembled WGS sequence"/>
</dbReference>
<comment type="caution">
    <text evidence="1">The sequence shown here is derived from an EMBL/GenBank/DDBJ whole genome shotgun (WGS) entry which is preliminary data.</text>
</comment>
<protein>
    <submittedName>
        <fullName evidence="1">Uncharacterized protein</fullName>
    </submittedName>
</protein>
<dbReference type="EMBL" id="JBHTLX010000016">
    <property type="protein sequence ID" value="MFD1248498.1"/>
    <property type="molecule type" value="Genomic_DNA"/>
</dbReference>